<evidence type="ECO:0000313" key="10">
    <source>
        <dbReference type="EMBL" id="KIY70366.1"/>
    </source>
</evidence>
<accession>A0A0D7BL83</accession>
<evidence type="ECO:0000256" key="4">
    <source>
        <dbReference type="ARBA" id="ARBA00023002"/>
    </source>
</evidence>
<dbReference type="PRINTS" id="PR00385">
    <property type="entry name" value="P450"/>
</dbReference>
<gene>
    <name evidence="10" type="ORF">CYLTODRAFT_419838</name>
</gene>
<dbReference type="EMBL" id="KN880469">
    <property type="protein sequence ID" value="KIY70366.1"/>
    <property type="molecule type" value="Genomic_DNA"/>
</dbReference>
<keyword evidence="9" id="KW-0812">Transmembrane</keyword>
<dbReference type="SUPFAM" id="SSF48264">
    <property type="entry name" value="Cytochrome P450"/>
    <property type="match status" value="1"/>
</dbReference>
<keyword evidence="11" id="KW-1185">Reference proteome</keyword>
<dbReference type="Gene3D" id="1.10.630.10">
    <property type="entry name" value="Cytochrome P450"/>
    <property type="match status" value="1"/>
</dbReference>
<comment type="similarity">
    <text evidence="1 8">Belongs to the cytochrome P450 family.</text>
</comment>
<evidence type="ECO:0000256" key="7">
    <source>
        <dbReference type="PIRSR" id="PIRSR602401-1"/>
    </source>
</evidence>
<evidence type="ECO:0000256" key="3">
    <source>
        <dbReference type="ARBA" id="ARBA00022723"/>
    </source>
</evidence>
<evidence type="ECO:0000256" key="5">
    <source>
        <dbReference type="ARBA" id="ARBA00023004"/>
    </source>
</evidence>
<dbReference type="OrthoDB" id="1055148at2759"/>
<evidence type="ECO:0000256" key="9">
    <source>
        <dbReference type="SAM" id="Phobius"/>
    </source>
</evidence>
<evidence type="ECO:0000256" key="1">
    <source>
        <dbReference type="ARBA" id="ARBA00010617"/>
    </source>
</evidence>
<feature type="binding site" description="axial binding residue" evidence="7">
    <location>
        <position position="444"/>
    </location>
    <ligand>
        <name>heme</name>
        <dbReference type="ChEBI" id="CHEBI:30413"/>
    </ligand>
    <ligandPart>
        <name>Fe</name>
        <dbReference type="ChEBI" id="CHEBI:18248"/>
    </ligandPart>
</feature>
<dbReference type="InterPro" id="IPR002401">
    <property type="entry name" value="Cyt_P450_E_grp-I"/>
</dbReference>
<evidence type="ECO:0000256" key="8">
    <source>
        <dbReference type="RuleBase" id="RU000461"/>
    </source>
</evidence>
<evidence type="ECO:0000256" key="2">
    <source>
        <dbReference type="ARBA" id="ARBA00022617"/>
    </source>
</evidence>
<dbReference type="PANTHER" id="PTHR24286">
    <property type="entry name" value="CYTOCHROME P450 26"/>
    <property type="match status" value="1"/>
</dbReference>
<keyword evidence="5 7" id="KW-0408">Iron</keyword>
<keyword evidence="9" id="KW-0472">Membrane</keyword>
<dbReference type="PANTHER" id="PTHR24286:SF384">
    <property type="entry name" value="P450, PUTATIVE (EUROFUNG)-RELATED"/>
    <property type="match status" value="1"/>
</dbReference>
<dbReference type="InterPro" id="IPR001128">
    <property type="entry name" value="Cyt_P450"/>
</dbReference>
<organism evidence="10 11">
    <name type="scientific">Cylindrobasidium torrendii FP15055 ss-10</name>
    <dbReference type="NCBI Taxonomy" id="1314674"/>
    <lineage>
        <taxon>Eukaryota</taxon>
        <taxon>Fungi</taxon>
        <taxon>Dikarya</taxon>
        <taxon>Basidiomycota</taxon>
        <taxon>Agaricomycotina</taxon>
        <taxon>Agaricomycetes</taxon>
        <taxon>Agaricomycetidae</taxon>
        <taxon>Agaricales</taxon>
        <taxon>Marasmiineae</taxon>
        <taxon>Physalacriaceae</taxon>
        <taxon>Cylindrobasidium</taxon>
    </lineage>
</organism>
<dbReference type="InterPro" id="IPR036396">
    <property type="entry name" value="Cyt_P450_sf"/>
</dbReference>
<dbReference type="AlphaFoldDB" id="A0A0D7BL83"/>
<dbReference type="GO" id="GO:0005506">
    <property type="term" value="F:iron ion binding"/>
    <property type="evidence" value="ECO:0007669"/>
    <property type="project" value="InterPro"/>
</dbReference>
<reference evidence="10 11" key="1">
    <citation type="journal article" date="2015" name="Fungal Genet. Biol.">
        <title>Evolution of novel wood decay mechanisms in Agaricales revealed by the genome sequences of Fistulina hepatica and Cylindrobasidium torrendii.</title>
        <authorList>
            <person name="Floudas D."/>
            <person name="Held B.W."/>
            <person name="Riley R."/>
            <person name="Nagy L.G."/>
            <person name="Koehler G."/>
            <person name="Ransdell A.S."/>
            <person name="Younus H."/>
            <person name="Chow J."/>
            <person name="Chiniquy J."/>
            <person name="Lipzen A."/>
            <person name="Tritt A."/>
            <person name="Sun H."/>
            <person name="Haridas S."/>
            <person name="LaButti K."/>
            <person name="Ohm R.A."/>
            <person name="Kues U."/>
            <person name="Blanchette R.A."/>
            <person name="Grigoriev I.V."/>
            <person name="Minto R.E."/>
            <person name="Hibbett D.S."/>
        </authorList>
    </citation>
    <scope>NUCLEOTIDE SEQUENCE [LARGE SCALE GENOMIC DNA]</scope>
    <source>
        <strain evidence="10 11">FP15055 ss-10</strain>
    </source>
</reference>
<dbReference type="GO" id="GO:0020037">
    <property type="term" value="F:heme binding"/>
    <property type="evidence" value="ECO:0007669"/>
    <property type="project" value="InterPro"/>
</dbReference>
<evidence type="ECO:0000313" key="11">
    <source>
        <dbReference type="Proteomes" id="UP000054007"/>
    </source>
</evidence>
<name>A0A0D7BL83_9AGAR</name>
<dbReference type="InterPro" id="IPR017972">
    <property type="entry name" value="Cyt_P450_CS"/>
</dbReference>
<dbReference type="GO" id="GO:0016125">
    <property type="term" value="P:sterol metabolic process"/>
    <property type="evidence" value="ECO:0007669"/>
    <property type="project" value="TreeGrafter"/>
</dbReference>
<dbReference type="PRINTS" id="PR00463">
    <property type="entry name" value="EP450I"/>
</dbReference>
<sequence length="505" mass="56299">MNNSALHDARLALISTGAPYLTTPTCIAIIVPVLLLVFASTLAHSQEVEDETKPAKLPGSSLLAIFPFFNRRFDFINSGFRLTGKNIFQFNLLRKTVVIVSGETARTEFFSNKYFDLTEGVRILSGAIPIIKGVTSGSQTKRIATIHKRLQALQRNEPLTRLMPQMLDDAQRMMGSWGQSGQFDPFEKIYEVTFQTTIRSLSCCEIADDPVMVARLKKLYDKLENGTTPATILVPWIPTPAMIAKVWATKEIYDIVTAAIKQREESGIERDDTLQMLLEFKDEKLIVVGFIMGLLVAGARATGSTACWLLTFLGGHHDWRDKLREELEHLISIHTLLGDEDASLSRRLSAIPLETWESSTPVLDCLIRETLRLAQTHTAMRRNDGPDAYIDGKRVPAGAFAVYPFSDVHLDAAIYPEPYKFDPSRPLTTTPLGYIGWGGGQTTCPGQRLARVELKLITAMFVLGFDHEFVDKKGAPAPLPTPNWNEVLPPRGSCYLRYSRTKVAL</sequence>
<feature type="transmembrane region" description="Helical" evidence="9">
    <location>
        <begin position="20"/>
        <end position="43"/>
    </location>
</feature>
<dbReference type="PROSITE" id="PS00086">
    <property type="entry name" value="CYTOCHROME_P450"/>
    <property type="match status" value="1"/>
</dbReference>
<keyword evidence="6 8" id="KW-0503">Monooxygenase</keyword>
<protein>
    <submittedName>
        <fullName evidence="10">Cytochrome P450</fullName>
    </submittedName>
</protein>
<dbReference type="Proteomes" id="UP000054007">
    <property type="component" value="Unassembled WGS sequence"/>
</dbReference>
<dbReference type="GO" id="GO:0016705">
    <property type="term" value="F:oxidoreductase activity, acting on paired donors, with incorporation or reduction of molecular oxygen"/>
    <property type="evidence" value="ECO:0007669"/>
    <property type="project" value="InterPro"/>
</dbReference>
<comment type="cofactor">
    <cofactor evidence="7">
        <name>heme</name>
        <dbReference type="ChEBI" id="CHEBI:30413"/>
    </cofactor>
</comment>
<keyword evidence="4 8" id="KW-0560">Oxidoreductase</keyword>
<keyword evidence="9" id="KW-1133">Transmembrane helix</keyword>
<proteinExistence type="inferred from homology"/>
<keyword evidence="3 7" id="KW-0479">Metal-binding</keyword>
<dbReference type="STRING" id="1314674.A0A0D7BL83"/>
<dbReference type="CDD" id="cd00302">
    <property type="entry name" value="cytochrome_P450"/>
    <property type="match status" value="1"/>
</dbReference>
<dbReference type="GO" id="GO:0004497">
    <property type="term" value="F:monooxygenase activity"/>
    <property type="evidence" value="ECO:0007669"/>
    <property type="project" value="UniProtKB-KW"/>
</dbReference>
<keyword evidence="2 7" id="KW-0349">Heme</keyword>
<dbReference type="Pfam" id="PF00067">
    <property type="entry name" value="p450"/>
    <property type="match status" value="1"/>
</dbReference>
<evidence type="ECO:0000256" key="6">
    <source>
        <dbReference type="ARBA" id="ARBA00023033"/>
    </source>
</evidence>